<protein>
    <submittedName>
        <fullName evidence="2">DUF4180 domain-containing protein</fullName>
    </submittedName>
</protein>
<keyword evidence="3" id="KW-1185">Reference proteome</keyword>
<name>A0A6N8L091_9SPHI</name>
<comment type="caution">
    <text evidence="2">The sequence shown here is derived from an EMBL/GenBank/DDBJ whole genome shotgun (WGS) entry which is preliminary data.</text>
</comment>
<evidence type="ECO:0000259" key="1">
    <source>
        <dbReference type="Pfam" id="PF13788"/>
    </source>
</evidence>
<feature type="domain" description="DUF4180" evidence="1">
    <location>
        <begin position="11"/>
        <end position="116"/>
    </location>
</feature>
<dbReference type="EMBL" id="WSQA01000007">
    <property type="protein sequence ID" value="MVZ62494.1"/>
    <property type="molecule type" value="Genomic_DNA"/>
</dbReference>
<dbReference type="Proteomes" id="UP000435036">
    <property type="component" value="Unassembled WGS sequence"/>
</dbReference>
<evidence type="ECO:0000313" key="2">
    <source>
        <dbReference type="EMBL" id="MVZ62494.1"/>
    </source>
</evidence>
<proteinExistence type="predicted"/>
<organism evidence="2 3">
    <name type="scientific">Sphingobacterium humi</name>
    <dbReference type="NCBI Taxonomy" id="1796905"/>
    <lineage>
        <taxon>Bacteria</taxon>
        <taxon>Pseudomonadati</taxon>
        <taxon>Bacteroidota</taxon>
        <taxon>Sphingobacteriia</taxon>
        <taxon>Sphingobacteriales</taxon>
        <taxon>Sphingobacteriaceae</taxon>
        <taxon>Sphingobacterium</taxon>
    </lineage>
</organism>
<dbReference type="OrthoDB" id="8595425at2"/>
<gene>
    <name evidence="2" type="ORF">GQF63_10705</name>
</gene>
<dbReference type="Pfam" id="PF13788">
    <property type="entry name" value="DUF4180"/>
    <property type="match status" value="1"/>
</dbReference>
<dbReference type="InterPro" id="IPR025438">
    <property type="entry name" value="DUF4180"/>
</dbReference>
<reference evidence="2 3" key="1">
    <citation type="submission" date="2019-12" db="EMBL/GenBank/DDBJ databases">
        <authorList>
            <person name="Dong K."/>
        </authorList>
    </citation>
    <scope>NUCLEOTIDE SEQUENCE [LARGE SCALE GENOMIC DNA]</scope>
    <source>
        <strain evidence="2 3">JCM 31225</strain>
    </source>
</reference>
<sequence>MRIKNHDLQHGKIAEVFSDSPLFGNSEQALDLLGDLYYQGYDHIMLHVENIHPDFFELRNGLAGEILQKFANYRMNLAIVGDLSPYTSKSLKDFVYESNQNRLINFMPTTTEALTKWDT</sequence>
<accession>A0A6N8L091</accession>
<dbReference type="AlphaFoldDB" id="A0A6N8L091"/>
<evidence type="ECO:0000313" key="3">
    <source>
        <dbReference type="Proteomes" id="UP000435036"/>
    </source>
</evidence>
<dbReference type="RefSeq" id="WP_160369223.1">
    <property type="nucleotide sequence ID" value="NZ_WSQA01000007.1"/>
</dbReference>